<evidence type="ECO:0000256" key="6">
    <source>
        <dbReference type="ARBA" id="ARBA00022741"/>
    </source>
</evidence>
<proteinExistence type="inferred from homology"/>
<feature type="compositionally biased region" description="Polar residues" evidence="11">
    <location>
        <begin position="199"/>
        <end position="213"/>
    </location>
</feature>
<dbReference type="EMBL" id="HG996469">
    <property type="protein sequence ID" value="CAG1841280.1"/>
    <property type="molecule type" value="Genomic_DNA"/>
</dbReference>
<comment type="function">
    <text evidence="1">This protein promotes the GTP-dependent binding of aminoacyl-tRNA to the A-site of ribosomes during protein biosynthesis.</text>
</comment>
<evidence type="ECO:0000256" key="8">
    <source>
        <dbReference type="ARBA" id="ARBA00022833"/>
    </source>
</evidence>
<dbReference type="InterPro" id="IPR009001">
    <property type="entry name" value="Transl_elong_EF1A/Init_IF2_C"/>
</dbReference>
<dbReference type="InterPro" id="IPR001876">
    <property type="entry name" value="Znf_RanBP2"/>
</dbReference>
<keyword evidence="9" id="KW-0342">GTP-binding</keyword>
<dbReference type="PROSITE" id="PS51722">
    <property type="entry name" value="G_TR_2"/>
    <property type="match status" value="1"/>
</dbReference>
<feature type="region of interest" description="Disordered" evidence="11">
    <location>
        <begin position="1"/>
        <end position="29"/>
    </location>
</feature>
<dbReference type="GO" id="GO:0005525">
    <property type="term" value="F:GTP binding"/>
    <property type="evidence" value="ECO:0007669"/>
    <property type="project" value="UniProtKB-KW"/>
</dbReference>
<evidence type="ECO:0000256" key="3">
    <source>
        <dbReference type="ARBA" id="ARBA00007249"/>
    </source>
</evidence>
<evidence type="ECO:0000259" key="13">
    <source>
        <dbReference type="PROSITE" id="PS51722"/>
    </source>
</evidence>
<sequence length="694" mass="75685">MPESEDGRKVMKADEESTSKLDKSSSKTGAWQCSICTYENDQYLVSCDVCGVFRDFPGKSGSRDEENVNGTSKKSEVSPLGRSLFDRPPNSMPKVAGGFLCNEAGKSCGARLISAQLGDLHKMFLAPSLSQTKNIEPFRFDAPSPDDIVSSGKSSRTFPKVNTMPSTSVKISHDKPGKKGLVEVLQDNEVPESFPPSSLPNNHNEFENDNPSSFEDEPHMLANNVQSLKLEKHSPKSRNVKAKSNAEYKPEEWMFPDKEGTLSQLNLAIVGHVDSGKSTLSGRFLHLLGQISNKQMHRYEREAKQKGKGSFAYAWALDESVEERERGITMTVAVAYFLTKKYRVVLLDSPGHRDFVPNMISGSTQADAAVLVIDASVGAFEAGMGGKSVGQTKEHAQLIRSFGVEQLIVAVNKMDQVDFSKDRFDYIKLQLGHFLRTCGFKESLVTWIPLSALDNQNLLTTASDIHLSCWYQGYCLLDAIDSLQSPHRDVLKPFLLPICDVISKYSSGQVTACGKIETGAIRIGSKVVLVMPSGDPAVVRNIERDSSTCNVARAGDNVVASLHGVDQGQVIQGGVLCHPDFPVTIASSLELKILILDIATPIIIGSQVELHIHHAKQAAKVVKVLSLIDPKTGSAAKKSPRMLVARQRAIVEVALEGEICVEEFSNCRALGRVFLRALGSTIAVGIVTRILQEA</sequence>
<dbReference type="PRINTS" id="PR00315">
    <property type="entry name" value="ELONGATNFCT"/>
</dbReference>
<feature type="compositionally biased region" description="Basic and acidic residues" evidence="11">
    <location>
        <begin position="1"/>
        <end position="25"/>
    </location>
</feature>
<dbReference type="FunFam" id="2.40.30.10:FF:000060">
    <property type="entry name" value="elongation factor 1-alpha isoform X4"/>
    <property type="match status" value="1"/>
</dbReference>
<dbReference type="Gene3D" id="2.40.30.10">
    <property type="entry name" value="Translation factors"/>
    <property type="match status" value="2"/>
</dbReference>
<dbReference type="GO" id="GO:0008270">
    <property type="term" value="F:zinc ion binding"/>
    <property type="evidence" value="ECO:0007669"/>
    <property type="project" value="UniProtKB-KW"/>
</dbReference>
<keyword evidence="8" id="KW-0862">Zinc</keyword>
<accession>A0A8D7A249</accession>
<protein>
    <submittedName>
        <fullName evidence="14">(wild Malaysian banana) hypothetical protein</fullName>
    </submittedName>
</protein>
<feature type="domain" description="Tr-type G" evidence="13">
    <location>
        <begin position="262"/>
        <end position="487"/>
    </location>
</feature>
<reference evidence="14" key="1">
    <citation type="submission" date="2021-03" db="EMBL/GenBank/DDBJ databases">
        <authorList>
            <consortium name="Genoscope - CEA"/>
            <person name="William W."/>
        </authorList>
    </citation>
    <scope>NUCLEOTIDE SEQUENCE</scope>
    <source>
        <strain evidence="14">Doubled-haploid Pahang</strain>
    </source>
</reference>
<dbReference type="SUPFAM" id="SSF50447">
    <property type="entry name" value="Translation proteins"/>
    <property type="match status" value="1"/>
</dbReference>
<dbReference type="CDD" id="cd01883">
    <property type="entry name" value="EF1_alpha"/>
    <property type="match status" value="1"/>
</dbReference>
<evidence type="ECO:0000256" key="4">
    <source>
        <dbReference type="ARBA" id="ARBA00022490"/>
    </source>
</evidence>
<gene>
    <name evidence="14" type="ORF">GSMUA_110750.1</name>
</gene>
<dbReference type="GO" id="GO:0005737">
    <property type="term" value="C:cytoplasm"/>
    <property type="evidence" value="ECO:0007669"/>
    <property type="project" value="UniProtKB-SubCell"/>
</dbReference>
<evidence type="ECO:0000256" key="2">
    <source>
        <dbReference type="ARBA" id="ARBA00004496"/>
    </source>
</evidence>
<dbReference type="CDD" id="cd04093">
    <property type="entry name" value="HBS1_C_III"/>
    <property type="match status" value="1"/>
</dbReference>
<comment type="similarity">
    <text evidence="3">Belongs to the TRAFAC class translation factor GTPase superfamily. Classic translation factor GTPase family. EF-Tu/EF-1A subfamily.</text>
</comment>
<dbReference type="Gene3D" id="3.40.50.300">
    <property type="entry name" value="P-loop containing nucleotide triphosphate hydrolases"/>
    <property type="match status" value="1"/>
</dbReference>
<dbReference type="InterPro" id="IPR000795">
    <property type="entry name" value="T_Tr_GTP-bd_dom"/>
</dbReference>
<evidence type="ECO:0000256" key="1">
    <source>
        <dbReference type="ARBA" id="ARBA00003982"/>
    </source>
</evidence>
<keyword evidence="6" id="KW-0547">Nucleotide-binding</keyword>
<dbReference type="Pfam" id="PF00009">
    <property type="entry name" value="GTP_EFTU"/>
    <property type="match status" value="1"/>
</dbReference>
<comment type="subcellular location">
    <subcellularLocation>
        <location evidence="2">Cytoplasm</location>
    </subcellularLocation>
</comment>
<dbReference type="SUPFAM" id="SSF52540">
    <property type="entry name" value="P-loop containing nucleoside triphosphate hydrolases"/>
    <property type="match status" value="1"/>
</dbReference>
<organism evidence="14">
    <name type="scientific">Musa acuminata subsp. malaccensis</name>
    <name type="common">Wild banana</name>
    <name type="synonym">Musa malaccensis</name>
    <dbReference type="NCBI Taxonomy" id="214687"/>
    <lineage>
        <taxon>Eukaryota</taxon>
        <taxon>Viridiplantae</taxon>
        <taxon>Streptophyta</taxon>
        <taxon>Embryophyta</taxon>
        <taxon>Tracheophyta</taxon>
        <taxon>Spermatophyta</taxon>
        <taxon>Magnoliopsida</taxon>
        <taxon>Liliopsida</taxon>
        <taxon>Zingiberales</taxon>
        <taxon>Musaceae</taxon>
        <taxon>Musa</taxon>
    </lineage>
</organism>
<dbReference type="InterPro" id="IPR050100">
    <property type="entry name" value="TRAFAC_GTPase_members"/>
</dbReference>
<keyword evidence="4" id="KW-0963">Cytoplasm</keyword>
<feature type="domain" description="RanBP2-type" evidence="12">
    <location>
        <begin position="27"/>
        <end position="56"/>
    </location>
</feature>
<dbReference type="InterPro" id="IPR036443">
    <property type="entry name" value="Znf_RanBP2_sf"/>
</dbReference>
<dbReference type="AlphaFoldDB" id="A0A8D7A249"/>
<dbReference type="FunFam" id="3.40.50.300:FF:001277">
    <property type="entry name" value="Elongation factor 1 alpha-like protein"/>
    <property type="match status" value="1"/>
</dbReference>
<evidence type="ECO:0000256" key="10">
    <source>
        <dbReference type="PROSITE-ProRule" id="PRU00322"/>
    </source>
</evidence>
<feature type="region of interest" description="Disordered" evidence="11">
    <location>
        <begin position="191"/>
        <end position="218"/>
    </location>
</feature>
<dbReference type="Pfam" id="PF22594">
    <property type="entry name" value="GTP-eEF1A_C"/>
    <property type="match status" value="1"/>
</dbReference>
<dbReference type="GO" id="GO:0003924">
    <property type="term" value="F:GTPase activity"/>
    <property type="evidence" value="ECO:0007669"/>
    <property type="project" value="InterPro"/>
</dbReference>
<evidence type="ECO:0000256" key="5">
    <source>
        <dbReference type="ARBA" id="ARBA00022723"/>
    </source>
</evidence>
<dbReference type="FunFam" id="2.40.30.10:FF:000020">
    <property type="entry name" value="Translation elongation factor EF-1"/>
    <property type="match status" value="1"/>
</dbReference>
<dbReference type="SUPFAM" id="SSF50465">
    <property type="entry name" value="EF-Tu/eEF-1alpha/eIF2-gamma C-terminal domain"/>
    <property type="match status" value="1"/>
</dbReference>
<feature type="region of interest" description="Disordered" evidence="11">
    <location>
        <begin position="146"/>
        <end position="175"/>
    </location>
</feature>
<evidence type="ECO:0000259" key="12">
    <source>
        <dbReference type="PROSITE" id="PS50199"/>
    </source>
</evidence>
<dbReference type="InterPro" id="IPR054696">
    <property type="entry name" value="GTP-eEF1A_C"/>
</dbReference>
<dbReference type="InterPro" id="IPR009000">
    <property type="entry name" value="Transl_B-barrel_sf"/>
</dbReference>
<dbReference type="PANTHER" id="PTHR23115">
    <property type="entry name" value="TRANSLATION FACTOR"/>
    <property type="match status" value="1"/>
</dbReference>
<name>A0A8D7A249_MUSAM</name>
<evidence type="ECO:0000313" key="14">
    <source>
        <dbReference type="EMBL" id="CAG1841280.1"/>
    </source>
</evidence>
<dbReference type="InterPro" id="IPR027417">
    <property type="entry name" value="P-loop_NTPase"/>
</dbReference>
<dbReference type="PROSITE" id="PS01358">
    <property type="entry name" value="ZF_RANBP2_1"/>
    <property type="match status" value="1"/>
</dbReference>
<keyword evidence="7 10" id="KW-0863">Zinc-finger</keyword>
<keyword evidence="5" id="KW-0479">Metal-binding</keyword>
<dbReference type="SUPFAM" id="SSF90209">
    <property type="entry name" value="Ran binding protein zinc finger-like"/>
    <property type="match status" value="1"/>
</dbReference>
<feature type="region of interest" description="Disordered" evidence="11">
    <location>
        <begin position="60"/>
        <end position="89"/>
    </location>
</feature>
<evidence type="ECO:0000256" key="9">
    <source>
        <dbReference type="ARBA" id="ARBA00023134"/>
    </source>
</evidence>
<dbReference type="PROSITE" id="PS50199">
    <property type="entry name" value="ZF_RANBP2_2"/>
    <property type="match status" value="1"/>
</dbReference>
<evidence type="ECO:0000256" key="7">
    <source>
        <dbReference type="ARBA" id="ARBA00022771"/>
    </source>
</evidence>
<evidence type="ECO:0000256" key="11">
    <source>
        <dbReference type="SAM" id="MobiDB-lite"/>
    </source>
</evidence>